<sequence>MTGSSDDTNWPGTPPPQRPGHITAAAVLLVASALLSATIAVNDPSMTQFVYLLLFVTIGAAVRIRRGGRAACVTATVTAALFLVYLGPHVMWGFSDPGGPFQPEYAVRAVLAIAASGTGVSLLYAPRSRAYFRAHRQQTARSAR</sequence>
<keyword evidence="1" id="KW-1133">Transmembrane helix</keyword>
<feature type="transmembrane region" description="Helical" evidence="1">
    <location>
        <begin position="21"/>
        <end position="40"/>
    </location>
</feature>
<reference evidence="2 3" key="1">
    <citation type="submission" date="2023-02" db="EMBL/GenBank/DDBJ databases">
        <title>Streptomyces sp. SCA4-21 with antifungal activity against Fusarium oxysporum f. sp. cubense, Streptomyces sp. SCA2-17 with antifungal activity against Fusarium oxysporum f. sp. cubense.</title>
        <authorList>
            <person name="Qi D."/>
        </authorList>
    </citation>
    <scope>NUCLEOTIDE SEQUENCE [LARGE SCALE GENOMIC DNA]</scope>
    <source>
        <strain evidence="2 3">SCA4-21</strain>
    </source>
</reference>
<proteinExistence type="predicted"/>
<dbReference type="EMBL" id="CP117522">
    <property type="protein sequence ID" value="WNE99386.1"/>
    <property type="molecule type" value="Genomic_DNA"/>
</dbReference>
<dbReference type="RefSeq" id="WP_311037913.1">
    <property type="nucleotide sequence ID" value="NZ_CP117522.1"/>
</dbReference>
<protein>
    <recommendedName>
        <fullName evidence="4">Integral membrane protein</fullName>
    </recommendedName>
</protein>
<evidence type="ECO:0008006" key="4">
    <source>
        <dbReference type="Google" id="ProtNLM"/>
    </source>
</evidence>
<feature type="transmembrane region" description="Helical" evidence="1">
    <location>
        <begin position="71"/>
        <end position="93"/>
    </location>
</feature>
<gene>
    <name evidence="2" type="ORF">PS467_30650</name>
</gene>
<keyword evidence="1" id="KW-0812">Transmembrane</keyword>
<name>A0ABY9V445_9ACTN</name>
<accession>A0ABY9V445</accession>
<feature type="transmembrane region" description="Helical" evidence="1">
    <location>
        <begin position="105"/>
        <end position="125"/>
    </location>
</feature>
<dbReference type="Proteomes" id="UP001305606">
    <property type="component" value="Chromosome"/>
</dbReference>
<evidence type="ECO:0000256" key="1">
    <source>
        <dbReference type="SAM" id="Phobius"/>
    </source>
</evidence>
<organism evidence="2 3">
    <name type="scientific">Streptomyces luomodiensis</name>
    <dbReference type="NCBI Taxonomy" id="3026192"/>
    <lineage>
        <taxon>Bacteria</taxon>
        <taxon>Bacillati</taxon>
        <taxon>Actinomycetota</taxon>
        <taxon>Actinomycetes</taxon>
        <taxon>Kitasatosporales</taxon>
        <taxon>Streptomycetaceae</taxon>
        <taxon>Streptomyces</taxon>
    </lineage>
</organism>
<evidence type="ECO:0000313" key="3">
    <source>
        <dbReference type="Proteomes" id="UP001305606"/>
    </source>
</evidence>
<keyword evidence="3" id="KW-1185">Reference proteome</keyword>
<keyword evidence="1" id="KW-0472">Membrane</keyword>
<evidence type="ECO:0000313" key="2">
    <source>
        <dbReference type="EMBL" id="WNE99386.1"/>
    </source>
</evidence>